<reference evidence="1" key="1">
    <citation type="submission" date="2024-08" db="EMBL/GenBank/DDBJ databases">
        <title>Lentilactobacillus sp. nov., isolated from tree bark.</title>
        <authorList>
            <person name="Phuengjayaem S."/>
            <person name="Tanasupawat S."/>
        </authorList>
    </citation>
    <scope>NUCLEOTIDE SEQUENCE</scope>
    <source>
        <strain evidence="1">SPB1-3</strain>
    </source>
</reference>
<proteinExistence type="predicted"/>
<evidence type="ECO:0000313" key="1">
    <source>
        <dbReference type="EMBL" id="XFD40205.1"/>
    </source>
</evidence>
<evidence type="ECO:0000313" key="2">
    <source>
        <dbReference type="Proteomes" id="UP001149860"/>
    </source>
</evidence>
<protein>
    <submittedName>
        <fullName evidence="1">DUF4097 family beta strand repeat-containing protein</fullName>
    </submittedName>
</protein>
<keyword evidence="2" id="KW-1185">Reference proteome</keyword>
<organism evidence="1 2">
    <name type="scientific">Lentilactobacillus terminaliae</name>
    <dbReference type="NCBI Taxonomy" id="3003483"/>
    <lineage>
        <taxon>Bacteria</taxon>
        <taxon>Bacillati</taxon>
        <taxon>Bacillota</taxon>
        <taxon>Bacilli</taxon>
        <taxon>Lactobacillales</taxon>
        <taxon>Lactobacillaceae</taxon>
        <taxon>Lentilactobacillus</taxon>
    </lineage>
</organism>
<gene>
    <name evidence="1" type="ORF">O0236_002500</name>
</gene>
<dbReference type="EMBL" id="CP168151">
    <property type="protein sequence ID" value="XFD40205.1"/>
    <property type="molecule type" value="Genomic_DNA"/>
</dbReference>
<dbReference type="Proteomes" id="UP001149860">
    <property type="component" value="Chromosome"/>
</dbReference>
<accession>A0ACD5DGL7</accession>
<name>A0ACD5DGL7_9LACO</name>
<sequence length="310" mass="33626">MKKTLITGVILLAAGALLFGIGIAKGGNKNVYWKDGGFKIDDGKNVTKNFADVNSIKLRSEDPVIIKRGSVRHVRVNYYTSTQVHKNVAQKTLEINDNDNEKYSTGFEIRPGVDNHKTLVQITVPEKMVLKSVSGVSTDSISLKDLNINRVNIGGDAKITLNKVNVKQKLSFANGSDLNLIRTTAPMLTTNMTYGNIYAENSKFTSKNSSLTSKSGNVDIKQSTFRSLRVSSTDGDITINKVNPGRKISASSNEGDILVVGASPKQINVNAASSTGHLFIFGKQNGHHQSEYAKSSYNLTSDNGDVTVKK</sequence>